<dbReference type="EMBL" id="JAENIK010000012">
    <property type="protein sequence ID" value="MBK1817333.1"/>
    <property type="molecule type" value="Genomic_DNA"/>
</dbReference>
<feature type="signal peptide" evidence="1">
    <location>
        <begin position="1"/>
        <end position="29"/>
    </location>
</feature>
<organism evidence="2 3">
    <name type="scientific">Luteolibacter yonseiensis</name>
    <dbReference type="NCBI Taxonomy" id="1144680"/>
    <lineage>
        <taxon>Bacteria</taxon>
        <taxon>Pseudomonadati</taxon>
        <taxon>Verrucomicrobiota</taxon>
        <taxon>Verrucomicrobiia</taxon>
        <taxon>Verrucomicrobiales</taxon>
        <taxon>Verrucomicrobiaceae</taxon>
        <taxon>Luteolibacter</taxon>
    </lineage>
</organism>
<keyword evidence="1" id="KW-0732">Signal</keyword>
<dbReference type="AlphaFoldDB" id="A0A934R7F3"/>
<comment type="caution">
    <text evidence="2">The sequence shown here is derived from an EMBL/GenBank/DDBJ whole genome shotgun (WGS) entry which is preliminary data.</text>
</comment>
<evidence type="ECO:0000313" key="2">
    <source>
        <dbReference type="EMBL" id="MBK1817333.1"/>
    </source>
</evidence>
<dbReference type="RefSeq" id="WP_200352278.1">
    <property type="nucleotide sequence ID" value="NZ_BAABHZ010000001.1"/>
</dbReference>
<keyword evidence="3" id="KW-1185">Reference proteome</keyword>
<dbReference type="Proteomes" id="UP000600139">
    <property type="component" value="Unassembled WGS sequence"/>
</dbReference>
<feature type="chain" id="PRO_5037671599" evidence="1">
    <location>
        <begin position="30"/>
        <end position="106"/>
    </location>
</feature>
<evidence type="ECO:0000256" key="1">
    <source>
        <dbReference type="SAM" id="SignalP"/>
    </source>
</evidence>
<accession>A0A934R7F3</accession>
<protein>
    <submittedName>
        <fullName evidence="2">Uncharacterized protein</fullName>
    </submittedName>
</protein>
<sequence>MAVFRSLRWFQAFTAVVVALQLIVAQAMAANPSLHDHCHGHSHEPDHTCLVTLIQCGGYDCSLPDIVPVTISTATPDVPVSLPLSGEIVPSHLLTSVIADAPPRGP</sequence>
<gene>
    <name evidence="2" type="ORF">JIN84_17060</name>
</gene>
<evidence type="ECO:0000313" key="3">
    <source>
        <dbReference type="Proteomes" id="UP000600139"/>
    </source>
</evidence>
<proteinExistence type="predicted"/>
<reference evidence="2" key="1">
    <citation type="submission" date="2021-01" db="EMBL/GenBank/DDBJ databases">
        <title>Modified the classification status of verrucomicrobia.</title>
        <authorList>
            <person name="Feng X."/>
        </authorList>
    </citation>
    <scope>NUCLEOTIDE SEQUENCE</scope>
    <source>
        <strain evidence="2">JCM 18052</strain>
    </source>
</reference>
<name>A0A934R7F3_9BACT</name>